<dbReference type="RefSeq" id="WP_253885611.1">
    <property type="nucleotide sequence ID" value="NZ_BAAAVB010000001.1"/>
</dbReference>
<dbReference type="Gene3D" id="1.10.510.10">
    <property type="entry name" value="Transferase(Phosphotransferase) domain 1"/>
    <property type="match status" value="1"/>
</dbReference>
<accession>A0ABT1I808</accession>
<gene>
    <name evidence="2" type="ORF">LV75_001188</name>
</gene>
<feature type="region of interest" description="Disordered" evidence="1">
    <location>
        <begin position="280"/>
        <end position="301"/>
    </location>
</feature>
<dbReference type="SUPFAM" id="SSF56112">
    <property type="entry name" value="Protein kinase-like (PK-like)"/>
    <property type="match status" value="1"/>
</dbReference>
<protein>
    <recommendedName>
        <fullName evidence="4">Protein kinase domain-containing protein</fullName>
    </recommendedName>
</protein>
<dbReference type="Proteomes" id="UP001205185">
    <property type="component" value="Unassembled WGS sequence"/>
</dbReference>
<evidence type="ECO:0008006" key="4">
    <source>
        <dbReference type="Google" id="ProtNLM"/>
    </source>
</evidence>
<proteinExistence type="predicted"/>
<evidence type="ECO:0000256" key="1">
    <source>
        <dbReference type="SAM" id="MobiDB-lite"/>
    </source>
</evidence>
<organism evidence="2 3">
    <name type="scientific">Actinokineospora diospyrosa</name>
    <dbReference type="NCBI Taxonomy" id="103728"/>
    <lineage>
        <taxon>Bacteria</taxon>
        <taxon>Bacillati</taxon>
        <taxon>Actinomycetota</taxon>
        <taxon>Actinomycetes</taxon>
        <taxon>Pseudonocardiales</taxon>
        <taxon>Pseudonocardiaceae</taxon>
        <taxon>Actinokineospora</taxon>
    </lineage>
</organism>
<name>A0ABT1I808_9PSEU</name>
<dbReference type="InterPro" id="IPR011009">
    <property type="entry name" value="Kinase-like_dom_sf"/>
</dbReference>
<keyword evidence="3" id="KW-1185">Reference proteome</keyword>
<sequence>MAEADLGALGAQLGSGGHTTLHELVHYAIAGWNGPLVYKKYRGPDEDPRRLEQIVQLRGQLTPARRAALDQIAAWPRQVVHDRAGDVTGVVLPRIPDEYIATIVSPTGRQLVTPRELQYLLIDPSRSKRLGWPTPNPQERLFLCRDFAGALSLLHDDLDVVFGDINHVNELFRLRPETGVYLVDCDAVRPRGIETPHKQLNTPDWVPPEGGELCLATDRYKLALFVLRTLVPGAATQTDPALAARALDGAGMVLLRQALANDPAVRPTAAEWHRYFTTLLGGHEPPPPSPEDAFFRRPPIR</sequence>
<evidence type="ECO:0000313" key="2">
    <source>
        <dbReference type="EMBL" id="MCP2268701.1"/>
    </source>
</evidence>
<comment type="caution">
    <text evidence="2">The sequence shown here is derived from an EMBL/GenBank/DDBJ whole genome shotgun (WGS) entry which is preliminary data.</text>
</comment>
<reference evidence="2 3" key="1">
    <citation type="submission" date="2022-06" db="EMBL/GenBank/DDBJ databases">
        <title>Genomic Encyclopedia of Archaeal and Bacterial Type Strains, Phase II (KMG-II): from individual species to whole genera.</title>
        <authorList>
            <person name="Goeker M."/>
        </authorList>
    </citation>
    <scope>NUCLEOTIDE SEQUENCE [LARGE SCALE GENOMIC DNA]</scope>
    <source>
        <strain evidence="2 3">DSM 44255</strain>
    </source>
</reference>
<dbReference type="EMBL" id="JAMTCO010000003">
    <property type="protein sequence ID" value="MCP2268701.1"/>
    <property type="molecule type" value="Genomic_DNA"/>
</dbReference>
<evidence type="ECO:0000313" key="3">
    <source>
        <dbReference type="Proteomes" id="UP001205185"/>
    </source>
</evidence>